<dbReference type="CDD" id="cd08460">
    <property type="entry name" value="PBP2_DntR_like_1"/>
    <property type="match status" value="1"/>
</dbReference>
<gene>
    <name evidence="6" type="ORF">M0L44_13390</name>
</gene>
<name>A0ABT1BQL1_9BURK</name>
<proteinExistence type="inferred from homology"/>
<keyword evidence="4" id="KW-0804">Transcription</keyword>
<evidence type="ECO:0000259" key="5">
    <source>
        <dbReference type="PROSITE" id="PS50931"/>
    </source>
</evidence>
<keyword evidence="3" id="KW-0238">DNA-binding</keyword>
<evidence type="ECO:0000313" key="7">
    <source>
        <dbReference type="Proteomes" id="UP001204851"/>
    </source>
</evidence>
<sequence>MPAAPDLNLLPALDALLSEASVTRAAERLQLSESAMSRTLARLRAATGDPLLVRAGRAMVLTPHAQALREQVQALARDAATVLQPAGEDWNLATLERTFTLRANDGFIEAFAPALVARAAREAPGVRLRFAPKPDKDVRPLREGLIDLDLGVLGAATGPEVRVQAIYRDHFVGAVRPGHPLLQGGPLTPERYAACGHIVASRRGHGAGPVDDALAERGLSRTVAAMVPSFRAALSIAAVTDLVALVPASFFAHLGGQSETLVSFALPVSTEPIVISQMWHPRLERDPGHRWLRGLVLAVCREAPPPSNC</sequence>
<dbReference type="Proteomes" id="UP001204851">
    <property type="component" value="Unassembled WGS sequence"/>
</dbReference>
<comment type="caution">
    <text evidence="6">The sequence shown here is derived from an EMBL/GenBank/DDBJ whole genome shotgun (WGS) entry which is preliminary data.</text>
</comment>
<protein>
    <submittedName>
        <fullName evidence="6">LysR family transcriptional regulator</fullName>
    </submittedName>
</protein>
<comment type="similarity">
    <text evidence="1">Belongs to the LysR transcriptional regulatory family.</text>
</comment>
<dbReference type="Gene3D" id="1.10.10.10">
    <property type="entry name" value="Winged helix-like DNA-binding domain superfamily/Winged helix DNA-binding domain"/>
    <property type="match status" value="1"/>
</dbReference>
<dbReference type="Pfam" id="PF03466">
    <property type="entry name" value="LysR_substrate"/>
    <property type="match status" value="1"/>
</dbReference>
<dbReference type="PANTHER" id="PTHR30118:SF15">
    <property type="entry name" value="TRANSCRIPTIONAL REGULATORY PROTEIN"/>
    <property type="match status" value="1"/>
</dbReference>
<dbReference type="SUPFAM" id="SSF46785">
    <property type="entry name" value="Winged helix' DNA-binding domain"/>
    <property type="match status" value="1"/>
</dbReference>
<dbReference type="RefSeq" id="WP_252770197.1">
    <property type="nucleotide sequence ID" value="NZ_JAMXMC010000007.1"/>
</dbReference>
<dbReference type="Pfam" id="PF00126">
    <property type="entry name" value="HTH_1"/>
    <property type="match status" value="1"/>
</dbReference>
<dbReference type="InterPro" id="IPR000847">
    <property type="entry name" value="LysR_HTH_N"/>
</dbReference>
<evidence type="ECO:0000256" key="3">
    <source>
        <dbReference type="ARBA" id="ARBA00023125"/>
    </source>
</evidence>
<dbReference type="PANTHER" id="PTHR30118">
    <property type="entry name" value="HTH-TYPE TRANSCRIPTIONAL REGULATOR LEUO-RELATED"/>
    <property type="match status" value="1"/>
</dbReference>
<evidence type="ECO:0000313" key="6">
    <source>
        <dbReference type="EMBL" id="MCO5977697.1"/>
    </source>
</evidence>
<feature type="domain" description="HTH lysR-type" evidence="5">
    <location>
        <begin position="5"/>
        <end position="62"/>
    </location>
</feature>
<evidence type="ECO:0000256" key="4">
    <source>
        <dbReference type="ARBA" id="ARBA00023163"/>
    </source>
</evidence>
<dbReference type="PROSITE" id="PS50931">
    <property type="entry name" value="HTH_LYSR"/>
    <property type="match status" value="1"/>
</dbReference>
<dbReference type="SUPFAM" id="SSF53850">
    <property type="entry name" value="Periplasmic binding protein-like II"/>
    <property type="match status" value="1"/>
</dbReference>
<dbReference type="Gene3D" id="3.40.190.10">
    <property type="entry name" value="Periplasmic binding protein-like II"/>
    <property type="match status" value="2"/>
</dbReference>
<evidence type="ECO:0000256" key="2">
    <source>
        <dbReference type="ARBA" id="ARBA00023015"/>
    </source>
</evidence>
<organism evidence="6 7">
    <name type="scientific">Ideonella oryzae</name>
    <dbReference type="NCBI Taxonomy" id="2937441"/>
    <lineage>
        <taxon>Bacteria</taxon>
        <taxon>Pseudomonadati</taxon>
        <taxon>Pseudomonadota</taxon>
        <taxon>Betaproteobacteria</taxon>
        <taxon>Burkholderiales</taxon>
        <taxon>Sphaerotilaceae</taxon>
        <taxon>Ideonella</taxon>
    </lineage>
</organism>
<dbReference type="InterPro" id="IPR005119">
    <property type="entry name" value="LysR_subst-bd"/>
</dbReference>
<dbReference type="InterPro" id="IPR036390">
    <property type="entry name" value="WH_DNA-bd_sf"/>
</dbReference>
<dbReference type="InterPro" id="IPR050389">
    <property type="entry name" value="LysR-type_TF"/>
</dbReference>
<dbReference type="EMBL" id="JAMXMC010000007">
    <property type="protein sequence ID" value="MCO5977697.1"/>
    <property type="molecule type" value="Genomic_DNA"/>
</dbReference>
<accession>A0ABT1BQL1</accession>
<dbReference type="InterPro" id="IPR036388">
    <property type="entry name" value="WH-like_DNA-bd_sf"/>
</dbReference>
<reference evidence="6 7" key="1">
    <citation type="submission" date="2022-06" db="EMBL/GenBank/DDBJ databases">
        <title>Ideonella sp. NS12-5 Genome sequencing and assembly.</title>
        <authorList>
            <person name="Jung Y."/>
        </authorList>
    </citation>
    <scope>NUCLEOTIDE SEQUENCE [LARGE SCALE GENOMIC DNA]</scope>
    <source>
        <strain evidence="6 7">NS12-5</strain>
    </source>
</reference>
<keyword evidence="7" id="KW-1185">Reference proteome</keyword>
<evidence type="ECO:0000256" key="1">
    <source>
        <dbReference type="ARBA" id="ARBA00009437"/>
    </source>
</evidence>
<keyword evidence="2" id="KW-0805">Transcription regulation</keyword>